<reference evidence="1 2" key="1">
    <citation type="submission" date="2017-08" db="EMBL/GenBank/DDBJ databases">
        <title>Substantial Increase in Enzyme Production by Combined Drug-Resistance Mutations in Paenibacillus agaridevorans.</title>
        <authorList>
            <person name="Tanaka Y."/>
            <person name="Funane K."/>
            <person name="Hosaka T."/>
            <person name="Shiwa Y."/>
            <person name="Fujita N."/>
            <person name="Miyazaki T."/>
            <person name="Yoshikawa H."/>
            <person name="Murakami K."/>
            <person name="Kasahara K."/>
            <person name="Inaoka T."/>
            <person name="Hiraga Y."/>
            <person name="Ochi K."/>
        </authorList>
    </citation>
    <scope>NUCLEOTIDE SEQUENCE [LARGE SCALE GENOMIC DNA]</scope>
    <source>
        <strain evidence="1 2">T-3040</strain>
    </source>
</reference>
<comment type="caution">
    <text evidence="1">The sequence shown here is derived from an EMBL/GenBank/DDBJ whole genome shotgun (WGS) entry which is preliminary data.</text>
</comment>
<organism evidence="1 2">
    <name type="scientific">Paenibacillus agaridevorans</name>
    <dbReference type="NCBI Taxonomy" id="171404"/>
    <lineage>
        <taxon>Bacteria</taxon>
        <taxon>Bacillati</taxon>
        <taxon>Bacillota</taxon>
        <taxon>Bacilli</taxon>
        <taxon>Bacillales</taxon>
        <taxon>Paenibacillaceae</taxon>
        <taxon>Paenibacillus</taxon>
    </lineage>
</organism>
<dbReference type="Proteomes" id="UP000245202">
    <property type="component" value="Unassembled WGS sequence"/>
</dbReference>
<dbReference type="EMBL" id="BDQX01000458">
    <property type="protein sequence ID" value="GBG12218.1"/>
    <property type="molecule type" value="Genomic_DNA"/>
</dbReference>
<name>A0A2R5F3D8_9BACL</name>
<evidence type="ECO:0000313" key="1">
    <source>
        <dbReference type="EMBL" id="GBG12218.1"/>
    </source>
</evidence>
<accession>A0A2R5F3D8</accession>
<protein>
    <submittedName>
        <fullName evidence="1">Uncharacterized protein</fullName>
    </submittedName>
</protein>
<dbReference type="RefSeq" id="WP_087567173.1">
    <property type="nucleotide sequence ID" value="NZ_BDQX01000458.1"/>
</dbReference>
<keyword evidence="2" id="KW-1185">Reference proteome</keyword>
<evidence type="ECO:0000313" key="2">
    <source>
        <dbReference type="Proteomes" id="UP000245202"/>
    </source>
</evidence>
<sequence>MKRKTWKLLLLGGALTFIVLFGIEMSTTGIERIYGPMDGSEPYANGGDRAYYANETDRRIAELEKELDDVRRIAYGDAYGRDNNRLPGMPVEEDTAAVNRIADSTSGILQTASSKGIRFFASLFDGLLN</sequence>
<dbReference type="AlphaFoldDB" id="A0A2R5F3D8"/>
<gene>
    <name evidence="1" type="ORF">PAT3040_07084</name>
</gene>
<proteinExistence type="predicted"/>